<feature type="compositionally biased region" description="Basic and acidic residues" evidence="1">
    <location>
        <begin position="112"/>
        <end position="125"/>
    </location>
</feature>
<protein>
    <submittedName>
        <fullName evidence="2">Uncharacterized protein</fullName>
    </submittedName>
</protein>
<sequence>MANRILRGSFLLFPKICDKIVSLMPPTWEQKPDICAWKFENNEARFLHRLTLDDRGTEATIHALRDCSKSDSLTAINLIIKRCAVTDSSLSISGGESSSDCGSVRNNNVETNRQEDNMLDDAFAK</sequence>
<name>A0AAN9MXJ5_CANGL</name>
<organism evidence="2 3">
    <name type="scientific">Canavalia gladiata</name>
    <name type="common">Sword bean</name>
    <name type="synonym">Dolichos gladiatus</name>
    <dbReference type="NCBI Taxonomy" id="3824"/>
    <lineage>
        <taxon>Eukaryota</taxon>
        <taxon>Viridiplantae</taxon>
        <taxon>Streptophyta</taxon>
        <taxon>Embryophyta</taxon>
        <taxon>Tracheophyta</taxon>
        <taxon>Spermatophyta</taxon>
        <taxon>Magnoliopsida</taxon>
        <taxon>eudicotyledons</taxon>
        <taxon>Gunneridae</taxon>
        <taxon>Pentapetalae</taxon>
        <taxon>rosids</taxon>
        <taxon>fabids</taxon>
        <taxon>Fabales</taxon>
        <taxon>Fabaceae</taxon>
        <taxon>Papilionoideae</taxon>
        <taxon>50 kb inversion clade</taxon>
        <taxon>NPAAA clade</taxon>
        <taxon>indigoferoid/millettioid clade</taxon>
        <taxon>Phaseoleae</taxon>
        <taxon>Canavalia</taxon>
    </lineage>
</organism>
<comment type="caution">
    <text evidence="2">The sequence shown here is derived from an EMBL/GenBank/DDBJ whole genome shotgun (WGS) entry which is preliminary data.</text>
</comment>
<evidence type="ECO:0000313" key="2">
    <source>
        <dbReference type="EMBL" id="KAK7360082.1"/>
    </source>
</evidence>
<proteinExistence type="predicted"/>
<dbReference type="AlphaFoldDB" id="A0AAN9MXJ5"/>
<gene>
    <name evidence="2" type="ORF">VNO77_02057</name>
</gene>
<feature type="compositionally biased region" description="Low complexity" evidence="1">
    <location>
        <begin position="89"/>
        <end position="103"/>
    </location>
</feature>
<evidence type="ECO:0000256" key="1">
    <source>
        <dbReference type="SAM" id="MobiDB-lite"/>
    </source>
</evidence>
<dbReference type="Proteomes" id="UP001367508">
    <property type="component" value="Unassembled WGS sequence"/>
</dbReference>
<keyword evidence="3" id="KW-1185">Reference proteome</keyword>
<evidence type="ECO:0000313" key="3">
    <source>
        <dbReference type="Proteomes" id="UP001367508"/>
    </source>
</evidence>
<reference evidence="2 3" key="1">
    <citation type="submission" date="2024-01" db="EMBL/GenBank/DDBJ databases">
        <title>The genomes of 5 underutilized Papilionoideae crops provide insights into root nodulation and disease resistanc.</title>
        <authorList>
            <person name="Jiang F."/>
        </authorList>
    </citation>
    <scope>NUCLEOTIDE SEQUENCE [LARGE SCALE GENOMIC DNA]</scope>
    <source>
        <strain evidence="2">LVBAO_FW01</strain>
        <tissue evidence="2">Leaves</tissue>
    </source>
</reference>
<dbReference type="EMBL" id="JAYMYQ010000001">
    <property type="protein sequence ID" value="KAK7360082.1"/>
    <property type="molecule type" value="Genomic_DNA"/>
</dbReference>
<accession>A0AAN9MXJ5</accession>
<feature type="region of interest" description="Disordered" evidence="1">
    <location>
        <begin position="89"/>
        <end position="125"/>
    </location>
</feature>